<comment type="function">
    <text evidence="6">Bidirectionally degrades single-stranded DNA into large acid-insoluble oligonucleotides, which are then degraded further into small acid-soluble oligonucleotides.</text>
</comment>
<dbReference type="EMBL" id="QRUP01000013">
    <property type="protein sequence ID" value="RGR73115.1"/>
    <property type="molecule type" value="Genomic_DNA"/>
</dbReference>
<dbReference type="PANTHER" id="PTHR34137:SF1">
    <property type="entry name" value="EXODEOXYRIBONUCLEASE 7 SMALL SUBUNIT"/>
    <property type="match status" value="1"/>
</dbReference>
<keyword evidence="5 6" id="KW-0269">Exonuclease</keyword>
<dbReference type="Pfam" id="PF02609">
    <property type="entry name" value="Exonuc_VII_S"/>
    <property type="match status" value="1"/>
</dbReference>
<proteinExistence type="inferred from homology"/>
<comment type="catalytic activity">
    <reaction evidence="6">
        <text>Exonucleolytic cleavage in either 5'- to 3'- or 3'- to 5'-direction to yield nucleoside 5'-phosphates.</text>
        <dbReference type="EC" id="3.1.11.6"/>
    </reaction>
</comment>
<comment type="subunit">
    <text evidence="6">Heterooligomer composed of large and small subunits.</text>
</comment>
<dbReference type="GeneID" id="83015958"/>
<keyword evidence="2 6" id="KW-0963">Cytoplasm</keyword>
<dbReference type="NCBIfam" id="TIGR01280">
    <property type="entry name" value="xseB"/>
    <property type="match status" value="1"/>
</dbReference>
<dbReference type="Gene3D" id="1.10.287.1040">
    <property type="entry name" value="Exonuclease VII, small subunit"/>
    <property type="match status" value="1"/>
</dbReference>
<dbReference type="AlphaFoldDB" id="A0A412FY62"/>
<keyword evidence="8" id="KW-1185">Reference proteome</keyword>
<evidence type="ECO:0000256" key="1">
    <source>
        <dbReference type="ARBA" id="ARBA00009998"/>
    </source>
</evidence>
<gene>
    <name evidence="6 7" type="primary">xseB</name>
    <name evidence="7" type="ORF">DWY25_11185</name>
</gene>
<dbReference type="EC" id="3.1.11.6" evidence="6"/>
<comment type="similarity">
    <text evidence="1 6">Belongs to the XseB family.</text>
</comment>
<dbReference type="PIRSF" id="PIRSF006488">
    <property type="entry name" value="Exonuc_VII_S"/>
    <property type="match status" value="1"/>
</dbReference>
<evidence type="ECO:0000256" key="5">
    <source>
        <dbReference type="ARBA" id="ARBA00022839"/>
    </source>
</evidence>
<dbReference type="PANTHER" id="PTHR34137">
    <property type="entry name" value="EXODEOXYRIBONUCLEASE 7 SMALL SUBUNIT"/>
    <property type="match status" value="1"/>
</dbReference>
<dbReference type="GO" id="GO:0009318">
    <property type="term" value="C:exodeoxyribonuclease VII complex"/>
    <property type="evidence" value="ECO:0007669"/>
    <property type="project" value="UniProtKB-UniRule"/>
</dbReference>
<dbReference type="Proteomes" id="UP000284178">
    <property type="component" value="Unassembled WGS sequence"/>
</dbReference>
<evidence type="ECO:0000256" key="2">
    <source>
        <dbReference type="ARBA" id="ARBA00022490"/>
    </source>
</evidence>
<dbReference type="InterPro" id="IPR037004">
    <property type="entry name" value="Exonuc_VII_ssu_sf"/>
</dbReference>
<evidence type="ECO:0000256" key="3">
    <source>
        <dbReference type="ARBA" id="ARBA00022722"/>
    </source>
</evidence>
<keyword evidence="4 6" id="KW-0378">Hydrolase</keyword>
<evidence type="ECO:0000313" key="8">
    <source>
        <dbReference type="Proteomes" id="UP000284178"/>
    </source>
</evidence>
<organism evidence="7 8">
    <name type="scientific">Holdemania filiformis</name>
    <dbReference type="NCBI Taxonomy" id="61171"/>
    <lineage>
        <taxon>Bacteria</taxon>
        <taxon>Bacillati</taxon>
        <taxon>Bacillota</taxon>
        <taxon>Erysipelotrichia</taxon>
        <taxon>Erysipelotrichales</taxon>
        <taxon>Erysipelotrichaceae</taxon>
        <taxon>Holdemania</taxon>
    </lineage>
</organism>
<comment type="caution">
    <text evidence="7">The sequence shown here is derived from an EMBL/GenBank/DDBJ whole genome shotgun (WGS) entry which is preliminary data.</text>
</comment>
<comment type="subcellular location">
    <subcellularLocation>
        <location evidence="6">Cytoplasm</location>
    </subcellularLocation>
</comment>
<evidence type="ECO:0000256" key="4">
    <source>
        <dbReference type="ARBA" id="ARBA00022801"/>
    </source>
</evidence>
<dbReference type="GO" id="GO:0006308">
    <property type="term" value="P:DNA catabolic process"/>
    <property type="evidence" value="ECO:0007669"/>
    <property type="project" value="UniProtKB-UniRule"/>
</dbReference>
<dbReference type="SUPFAM" id="SSF116842">
    <property type="entry name" value="XseB-like"/>
    <property type="match status" value="1"/>
</dbReference>
<dbReference type="HAMAP" id="MF_00337">
    <property type="entry name" value="Exonuc_7_S"/>
    <property type="match status" value="1"/>
</dbReference>
<dbReference type="RefSeq" id="WP_006060764.1">
    <property type="nucleotide sequence ID" value="NZ_CABJCV010000013.1"/>
</dbReference>
<accession>A0A412FY62</accession>
<dbReference type="GO" id="GO:0008855">
    <property type="term" value="F:exodeoxyribonuclease VII activity"/>
    <property type="evidence" value="ECO:0007669"/>
    <property type="project" value="UniProtKB-UniRule"/>
</dbReference>
<evidence type="ECO:0000313" key="7">
    <source>
        <dbReference type="EMBL" id="RGR73115.1"/>
    </source>
</evidence>
<reference evidence="7 8" key="1">
    <citation type="submission" date="2018-08" db="EMBL/GenBank/DDBJ databases">
        <title>A genome reference for cultivated species of the human gut microbiota.</title>
        <authorList>
            <person name="Zou Y."/>
            <person name="Xue W."/>
            <person name="Luo G."/>
        </authorList>
    </citation>
    <scope>NUCLEOTIDE SEQUENCE [LARGE SCALE GENOMIC DNA]</scope>
    <source>
        <strain evidence="7 8">AF24-29</strain>
    </source>
</reference>
<sequence>MSEKPTFEQSMDRLDQIVSLLERNEIALEQAIGLFEEGLNLVQDLDTQLQGYENKVQELMLRHQPKESQDENL</sequence>
<dbReference type="GO" id="GO:0005829">
    <property type="term" value="C:cytosol"/>
    <property type="evidence" value="ECO:0007669"/>
    <property type="project" value="TreeGrafter"/>
</dbReference>
<keyword evidence="3 6" id="KW-0540">Nuclease</keyword>
<evidence type="ECO:0000256" key="6">
    <source>
        <dbReference type="HAMAP-Rule" id="MF_00337"/>
    </source>
</evidence>
<dbReference type="InterPro" id="IPR003761">
    <property type="entry name" value="Exonuc_VII_S"/>
</dbReference>
<name>A0A412FY62_9FIRM</name>
<protein>
    <recommendedName>
        <fullName evidence="6">Exodeoxyribonuclease 7 small subunit</fullName>
        <ecNumber evidence="6">3.1.11.6</ecNumber>
    </recommendedName>
    <alternativeName>
        <fullName evidence="6">Exodeoxyribonuclease VII small subunit</fullName>
        <shortName evidence="6">Exonuclease VII small subunit</shortName>
    </alternativeName>
</protein>